<evidence type="ECO:0000313" key="3">
    <source>
        <dbReference type="EMBL" id="GHP03004.1"/>
    </source>
</evidence>
<protein>
    <recommendedName>
        <fullName evidence="2">Calcineurin-like phosphoesterase domain-containing protein</fullName>
    </recommendedName>
</protein>
<dbReference type="AlphaFoldDB" id="A0A830H7G2"/>
<dbReference type="EMBL" id="BNJQ01000004">
    <property type="protein sequence ID" value="GHP03004.1"/>
    <property type="molecule type" value="Genomic_DNA"/>
</dbReference>
<dbReference type="InterPro" id="IPR051693">
    <property type="entry name" value="UPF0046_metallophosphoest"/>
</dbReference>
<dbReference type="Proteomes" id="UP000660262">
    <property type="component" value="Unassembled WGS sequence"/>
</dbReference>
<keyword evidence="4" id="KW-1185">Reference proteome</keyword>
<keyword evidence="1" id="KW-0812">Transmembrane</keyword>
<dbReference type="PANTHER" id="PTHR12905:SF0">
    <property type="entry name" value="CALCINEURIN-LIKE PHOSPHOESTERASE DOMAIN-CONTAINING PROTEIN"/>
    <property type="match status" value="1"/>
</dbReference>
<evidence type="ECO:0000313" key="4">
    <source>
        <dbReference type="Proteomes" id="UP000660262"/>
    </source>
</evidence>
<feature type="transmembrane region" description="Helical" evidence="1">
    <location>
        <begin position="135"/>
        <end position="157"/>
    </location>
</feature>
<accession>A0A830H7G2</accession>
<organism evidence="3 4">
    <name type="scientific">Pycnococcus provasolii</name>
    <dbReference type="NCBI Taxonomy" id="41880"/>
    <lineage>
        <taxon>Eukaryota</taxon>
        <taxon>Viridiplantae</taxon>
        <taxon>Chlorophyta</taxon>
        <taxon>Pseudoscourfieldiophyceae</taxon>
        <taxon>Pseudoscourfieldiales</taxon>
        <taxon>Pycnococcaceae</taxon>
        <taxon>Pycnococcus</taxon>
    </lineage>
</organism>
<reference evidence="3" key="1">
    <citation type="submission" date="2020-10" db="EMBL/GenBank/DDBJ databases">
        <title>Unveiling of a novel bifunctional photoreceptor, Dualchrome1, isolated from a cosmopolitan green alga.</title>
        <authorList>
            <person name="Suzuki S."/>
            <person name="Kawachi M."/>
        </authorList>
    </citation>
    <scope>NUCLEOTIDE SEQUENCE</scope>
    <source>
        <strain evidence="3">NIES 2893</strain>
    </source>
</reference>
<dbReference type="GO" id="GO:0016787">
    <property type="term" value="F:hydrolase activity"/>
    <property type="evidence" value="ECO:0007669"/>
    <property type="project" value="InterPro"/>
</dbReference>
<gene>
    <name evidence="3" type="ORF">PPROV_000175900</name>
</gene>
<keyword evidence="1" id="KW-1133">Transmembrane helix</keyword>
<dbReference type="OrthoDB" id="630188at2759"/>
<dbReference type="SUPFAM" id="SSF56300">
    <property type="entry name" value="Metallo-dependent phosphatases"/>
    <property type="match status" value="1"/>
</dbReference>
<dbReference type="InterPro" id="IPR004843">
    <property type="entry name" value="Calcineurin-like_PHP"/>
</dbReference>
<dbReference type="Gene3D" id="3.60.21.10">
    <property type="match status" value="1"/>
</dbReference>
<evidence type="ECO:0000256" key="1">
    <source>
        <dbReference type="SAM" id="Phobius"/>
    </source>
</evidence>
<sequence length="441" mass="48719">MAPGTARTSSSSSSSSRAAAALDASLGLGVRRSESFATFNNYSAQPPASTTRHSSLVVQGSFEPWRRHFARSYILAPVLLLLASTFLTATVTKRDIRYAVGPVVAVFFSTPWLLRGNTGRKFLWWMMERKPWRRFFFRMIWRPHISAVAYLTAPLLATKLATRPCMHVCLEKRIGVCKAKTPARLARAIRFVAISDTHTRHRFLQLPHGADVLVHCGDFTMPEVYPAAHHEALRQLCDFFAHAARTCGFRCCIFVPGNHDKFVLGLGPRVVQEHLDKHVPCEARLLVDAGIWLRARGSECGGVALWGSPMSRANSKSSPNDAFQTSYEKEHEVPQGVLDIPREGKLDILVTHGPPASSDARGCKSLDAVLDNHEIPQPRIHVFGHTHEGAGEVKARSSGRCIAVNATSIDLSFCASQPPILFDVPFGERDEAPHQLEVVSF</sequence>
<dbReference type="PANTHER" id="PTHR12905">
    <property type="entry name" value="METALLOPHOSPHOESTERASE"/>
    <property type="match status" value="1"/>
</dbReference>
<comment type="caution">
    <text evidence="3">The sequence shown here is derived from an EMBL/GenBank/DDBJ whole genome shotgun (WGS) entry which is preliminary data.</text>
</comment>
<feature type="domain" description="Calcineurin-like phosphoesterase" evidence="2">
    <location>
        <begin position="189"/>
        <end position="388"/>
    </location>
</feature>
<name>A0A830H7G2_9CHLO</name>
<proteinExistence type="predicted"/>
<evidence type="ECO:0000259" key="2">
    <source>
        <dbReference type="Pfam" id="PF00149"/>
    </source>
</evidence>
<dbReference type="InterPro" id="IPR029052">
    <property type="entry name" value="Metallo-depent_PP-like"/>
</dbReference>
<dbReference type="Pfam" id="PF00149">
    <property type="entry name" value="Metallophos"/>
    <property type="match status" value="1"/>
</dbReference>
<feature type="transmembrane region" description="Helical" evidence="1">
    <location>
        <begin position="73"/>
        <end position="90"/>
    </location>
</feature>
<feature type="transmembrane region" description="Helical" evidence="1">
    <location>
        <begin position="96"/>
        <end position="114"/>
    </location>
</feature>
<keyword evidence="1" id="KW-0472">Membrane</keyword>